<evidence type="ECO:0000313" key="2">
    <source>
        <dbReference type="Proteomes" id="UP000325313"/>
    </source>
</evidence>
<proteinExistence type="predicted"/>
<dbReference type="EMBL" id="VDEP01000071">
    <property type="protein sequence ID" value="KAA1133516.1"/>
    <property type="molecule type" value="Genomic_DNA"/>
</dbReference>
<sequence>MDEGSMAITSQASDLYGPFFSSSLGNNLTDRLGRFLAPIKSASSFWVSEK</sequence>
<name>A0A5B0S5P3_PUCGR</name>
<evidence type="ECO:0000313" key="1">
    <source>
        <dbReference type="EMBL" id="KAA1133516.1"/>
    </source>
</evidence>
<reference evidence="1 2" key="1">
    <citation type="submission" date="2019-05" db="EMBL/GenBank/DDBJ databases">
        <title>Emergence of the Ug99 lineage of the wheat stem rust pathogen through somatic hybridization.</title>
        <authorList>
            <person name="Li F."/>
            <person name="Upadhyaya N.M."/>
            <person name="Sperschneider J."/>
            <person name="Matny O."/>
            <person name="Nguyen-Phuc H."/>
            <person name="Mago R."/>
            <person name="Raley C."/>
            <person name="Miller M.E."/>
            <person name="Silverstein K.A.T."/>
            <person name="Henningsen E."/>
            <person name="Hirsch C.D."/>
            <person name="Visser B."/>
            <person name="Pretorius Z.A."/>
            <person name="Steffenson B.J."/>
            <person name="Schwessinger B."/>
            <person name="Dodds P.N."/>
            <person name="Figueroa M."/>
        </authorList>
    </citation>
    <scope>NUCLEOTIDE SEQUENCE [LARGE SCALE GENOMIC DNA]</scope>
    <source>
        <strain evidence="1 2">Ug99</strain>
    </source>
</reference>
<organism evidence="1 2">
    <name type="scientific">Puccinia graminis f. sp. tritici</name>
    <dbReference type="NCBI Taxonomy" id="56615"/>
    <lineage>
        <taxon>Eukaryota</taxon>
        <taxon>Fungi</taxon>
        <taxon>Dikarya</taxon>
        <taxon>Basidiomycota</taxon>
        <taxon>Pucciniomycotina</taxon>
        <taxon>Pucciniomycetes</taxon>
        <taxon>Pucciniales</taxon>
        <taxon>Pucciniaceae</taxon>
        <taxon>Puccinia</taxon>
    </lineage>
</organism>
<protein>
    <submittedName>
        <fullName evidence="1">Uncharacterized protein</fullName>
    </submittedName>
</protein>
<dbReference type="Proteomes" id="UP000325313">
    <property type="component" value="Unassembled WGS sequence"/>
</dbReference>
<comment type="caution">
    <text evidence="1">The sequence shown here is derived from an EMBL/GenBank/DDBJ whole genome shotgun (WGS) entry which is preliminary data.</text>
</comment>
<accession>A0A5B0S5P3</accession>
<gene>
    <name evidence="1" type="ORF">PGTUg99_021107</name>
</gene>
<dbReference type="AlphaFoldDB" id="A0A5B0S5P3"/>